<reference evidence="3 4" key="1">
    <citation type="journal article" date="2019" name="Int. J. Syst. Evol. Microbiol.">
        <title>The Global Catalogue of Microorganisms (GCM) 10K type strain sequencing project: providing services to taxonomists for standard genome sequencing and annotation.</title>
        <authorList>
            <consortium name="The Broad Institute Genomics Platform"/>
            <consortium name="The Broad Institute Genome Sequencing Center for Infectious Disease"/>
            <person name="Wu L."/>
            <person name="Ma J."/>
        </authorList>
    </citation>
    <scope>NUCLEOTIDE SEQUENCE [LARGE SCALE GENOMIC DNA]</scope>
    <source>
        <strain evidence="3 4">CGMCC 1.12121</strain>
    </source>
</reference>
<dbReference type="Proteomes" id="UP001597085">
    <property type="component" value="Unassembled WGS sequence"/>
</dbReference>
<dbReference type="GO" id="GO:0004497">
    <property type="term" value="F:monooxygenase activity"/>
    <property type="evidence" value="ECO:0007669"/>
    <property type="project" value="UniProtKB-KW"/>
</dbReference>
<keyword evidence="1" id="KW-0560">Oxidoreductase</keyword>
<proteinExistence type="predicted"/>
<protein>
    <recommendedName>
        <fullName evidence="5">Propane 2-monooxygenase</fullName>
    </recommendedName>
</protein>
<evidence type="ECO:0000256" key="1">
    <source>
        <dbReference type="ARBA" id="ARBA00023002"/>
    </source>
</evidence>
<sequence length="350" mass="41111">MSEKQYPMKEQTYRTYTTWAQRRVPTTYDVATHRTNYDIGERYDGEVPRLAVGTDQALAEWYREYREGSSIAGEYPDDFDSWRDPREMTYEKYNDLMDDRESAIETLYEQAEVLERGTERSDDPWLDFQKRAFLPLRYPCHGLQMLASYLTMVAPSSTISTAMTLQATDEIRRQERLARRASQLKKEFPERGFTENEREIWEEDEMWQPFRKVIEELLVEYDWGKSFVGTNLVLKPLFDELFLAHYSELFEANDSDLYAQVLDNFYLDSDRSREIGASVAEHLVGIDESNGVVIQETIDEYYPACEDAVRAFRPAFESMPPETLPFDDVMEDIERKYDAMLADVPVQRPS</sequence>
<name>A0ABD6CSF8_9EURY</name>
<organism evidence="3 4">
    <name type="scientific">Halobellus rarus</name>
    <dbReference type="NCBI Taxonomy" id="1126237"/>
    <lineage>
        <taxon>Archaea</taxon>
        <taxon>Methanobacteriati</taxon>
        <taxon>Methanobacteriota</taxon>
        <taxon>Stenosarchaea group</taxon>
        <taxon>Halobacteria</taxon>
        <taxon>Halobacteriales</taxon>
        <taxon>Haloferacaceae</taxon>
        <taxon>Halobellus</taxon>
    </lineage>
</organism>
<evidence type="ECO:0008006" key="5">
    <source>
        <dbReference type="Google" id="ProtNLM"/>
    </source>
</evidence>
<dbReference type="EMBL" id="JBHUDK010000014">
    <property type="protein sequence ID" value="MFD1600191.1"/>
    <property type="molecule type" value="Genomic_DNA"/>
</dbReference>
<dbReference type="RefSeq" id="WP_256421935.1">
    <property type="nucleotide sequence ID" value="NZ_JANHDI010000009.1"/>
</dbReference>
<accession>A0ABD6CSF8</accession>
<keyword evidence="2" id="KW-0503">Monooxygenase</keyword>
<dbReference type="InterPro" id="IPR009078">
    <property type="entry name" value="Ferritin-like_SF"/>
</dbReference>
<dbReference type="InterPro" id="IPR003430">
    <property type="entry name" value="Phenol_Hydrox"/>
</dbReference>
<evidence type="ECO:0000313" key="3">
    <source>
        <dbReference type="EMBL" id="MFD1600191.1"/>
    </source>
</evidence>
<evidence type="ECO:0000256" key="2">
    <source>
        <dbReference type="ARBA" id="ARBA00023033"/>
    </source>
</evidence>
<dbReference type="InterPro" id="IPR012348">
    <property type="entry name" value="RNR-like"/>
</dbReference>
<dbReference type="Pfam" id="PF02332">
    <property type="entry name" value="Phenol_Hydrox"/>
    <property type="match status" value="1"/>
</dbReference>
<evidence type="ECO:0000313" key="4">
    <source>
        <dbReference type="Proteomes" id="UP001597085"/>
    </source>
</evidence>
<dbReference type="Gene3D" id="1.10.620.20">
    <property type="entry name" value="Ribonucleotide Reductase, subunit A"/>
    <property type="match status" value="1"/>
</dbReference>
<comment type="caution">
    <text evidence="3">The sequence shown here is derived from an EMBL/GenBank/DDBJ whole genome shotgun (WGS) entry which is preliminary data.</text>
</comment>
<gene>
    <name evidence="3" type="ORF">ACFSBX_14600</name>
</gene>
<dbReference type="SUPFAM" id="SSF47240">
    <property type="entry name" value="Ferritin-like"/>
    <property type="match status" value="1"/>
</dbReference>
<keyword evidence="4" id="KW-1185">Reference proteome</keyword>
<dbReference type="AlphaFoldDB" id="A0ABD6CSF8"/>